<dbReference type="PANTHER" id="PTHR35848:SF6">
    <property type="entry name" value="CUPIN TYPE-2 DOMAIN-CONTAINING PROTEIN"/>
    <property type="match status" value="1"/>
</dbReference>
<dbReference type="InterPro" id="IPR051610">
    <property type="entry name" value="GPI/OXD"/>
</dbReference>
<dbReference type="EMBL" id="DQWE01000229">
    <property type="protein sequence ID" value="HDI83091.1"/>
    <property type="molecule type" value="Genomic_DNA"/>
</dbReference>
<dbReference type="Gene3D" id="2.60.120.10">
    <property type="entry name" value="Jelly Rolls"/>
    <property type="match status" value="1"/>
</dbReference>
<proteinExistence type="predicted"/>
<dbReference type="AlphaFoldDB" id="A0A7C0ZCQ0"/>
<accession>A0A7C0ZCQ0</accession>
<dbReference type="InterPro" id="IPR014710">
    <property type="entry name" value="RmlC-like_jellyroll"/>
</dbReference>
<feature type="domain" description="Cupin type-2" evidence="2">
    <location>
        <begin position="39"/>
        <end position="106"/>
    </location>
</feature>
<dbReference type="PANTHER" id="PTHR35848">
    <property type="entry name" value="OXALATE-BINDING PROTEIN"/>
    <property type="match status" value="1"/>
</dbReference>
<evidence type="ECO:0000313" key="3">
    <source>
        <dbReference type="EMBL" id="HDI83091.1"/>
    </source>
</evidence>
<reference evidence="3" key="1">
    <citation type="journal article" date="2020" name="mSystems">
        <title>Genome- and Community-Level Interaction Insights into Carbon Utilization and Element Cycling Functions of Hydrothermarchaeota in Hydrothermal Sediment.</title>
        <authorList>
            <person name="Zhou Z."/>
            <person name="Liu Y."/>
            <person name="Xu W."/>
            <person name="Pan J."/>
            <person name="Luo Z.H."/>
            <person name="Li M."/>
        </authorList>
    </citation>
    <scope>NUCLEOTIDE SEQUENCE [LARGE SCALE GENOMIC DNA]</scope>
    <source>
        <strain evidence="3">HyVt-102</strain>
    </source>
</reference>
<comment type="caution">
    <text evidence="3">The sequence shown here is derived from an EMBL/GenBank/DDBJ whole genome shotgun (WGS) entry which is preliminary data.</text>
</comment>
<evidence type="ECO:0000259" key="2">
    <source>
        <dbReference type="Pfam" id="PF07883"/>
    </source>
</evidence>
<dbReference type="Proteomes" id="UP000885847">
    <property type="component" value="Unassembled WGS sequence"/>
</dbReference>
<dbReference type="Pfam" id="PF07883">
    <property type="entry name" value="Cupin_2"/>
    <property type="match status" value="1"/>
</dbReference>
<protein>
    <submittedName>
        <fullName evidence="3">Cupin domain-containing protein</fullName>
    </submittedName>
</protein>
<evidence type="ECO:0000256" key="1">
    <source>
        <dbReference type="ARBA" id="ARBA00022723"/>
    </source>
</evidence>
<dbReference type="SUPFAM" id="SSF51182">
    <property type="entry name" value="RmlC-like cupins"/>
    <property type="match status" value="1"/>
</dbReference>
<name>A0A7C0ZCQ0_UNCW3</name>
<gene>
    <name evidence="3" type="ORF">ENF18_04800</name>
</gene>
<dbReference type="GO" id="GO:0046872">
    <property type="term" value="F:metal ion binding"/>
    <property type="evidence" value="ECO:0007669"/>
    <property type="project" value="UniProtKB-KW"/>
</dbReference>
<dbReference type="InterPro" id="IPR011051">
    <property type="entry name" value="RmlC_Cupin_sf"/>
</dbReference>
<dbReference type="InterPro" id="IPR013096">
    <property type="entry name" value="Cupin_2"/>
</dbReference>
<sequence>MEYGHIDEVKMEKVDVAKDTYIQWLITGEDGAPHFAMRRFVVKKGGNTPYHSHTHEHEVFVLSGNGKAIIEGEEYPLKPGSFILVKPEKTHQFINTGEDDFIFLCIIPI</sequence>
<keyword evidence="1" id="KW-0479">Metal-binding</keyword>
<dbReference type="CDD" id="cd02222">
    <property type="entry name" value="cupin_TM1459-like"/>
    <property type="match status" value="1"/>
</dbReference>
<organism evidence="3">
    <name type="scientific">candidate division WOR-3 bacterium</name>
    <dbReference type="NCBI Taxonomy" id="2052148"/>
    <lineage>
        <taxon>Bacteria</taxon>
        <taxon>Bacteria division WOR-3</taxon>
    </lineage>
</organism>